<accession>A0ABT6HFX4</accession>
<dbReference type="RefSeq" id="WP_279925919.1">
    <property type="nucleotide sequence ID" value="NZ_JARWBG010000002.1"/>
</dbReference>
<dbReference type="Proteomes" id="UP001223144">
    <property type="component" value="Unassembled WGS sequence"/>
</dbReference>
<organism evidence="1 2">
    <name type="scientific">Streptomyces chengmaiensis</name>
    <dbReference type="NCBI Taxonomy" id="3040919"/>
    <lineage>
        <taxon>Bacteria</taxon>
        <taxon>Bacillati</taxon>
        <taxon>Actinomycetota</taxon>
        <taxon>Actinomycetes</taxon>
        <taxon>Kitasatosporales</taxon>
        <taxon>Streptomycetaceae</taxon>
        <taxon>Streptomyces</taxon>
    </lineage>
</organism>
<name>A0ABT6HFX4_9ACTN</name>
<evidence type="ECO:0000313" key="1">
    <source>
        <dbReference type="EMBL" id="MDH2387671.1"/>
    </source>
</evidence>
<evidence type="ECO:0008006" key="3">
    <source>
        <dbReference type="Google" id="ProtNLM"/>
    </source>
</evidence>
<gene>
    <name evidence="1" type="ORF">QCN29_02480</name>
</gene>
<protein>
    <recommendedName>
        <fullName evidence="3">GNAT family N-acetyltransferase</fullName>
    </recommendedName>
</protein>
<proteinExistence type="predicted"/>
<sequence>MTAPEPRALPGPVSAIRLTYTCEQSWWDTGEDEPEIWHVAADLYDLEGDTSVERVGGFEFYRADPYATRDLFGVLDGYDGDVGVIAESILDPSTGHFRDDLDEYAEPFGSGMLLLNSAQLARPWRGFGVGAVLAGKAIARLGAGARGAACYPSPLDRTGLKDDAAHDRAVSALQRTWSRLGFRPYRDHGVYVLNLGTTALSEALPPLTERIEALPQPDREEWEAGLAREASCP</sequence>
<dbReference type="EMBL" id="JARWBG010000002">
    <property type="protein sequence ID" value="MDH2387671.1"/>
    <property type="molecule type" value="Genomic_DNA"/>
</dbReference>
<comment type="caution">
    <text evidence="1">The sequence shown here is derived from an EMBL/GenBank/DDBJ whole genome shotgun (WGS) entry which is preliminary data.</text>
</comment>
<keyword evidence="2" id="KW-1185">Reference proteome</keyword>
<evidence type="ECO:0000313" key="2">
    <source>
        <dbReference type="Proteomes" id="UP001223144"/>
    </source>
</evidence>
<reference evidence="1 2" key="1">
    <citation type="submission" date="2023-04" db="EMBL/GenBank/DDBJ databases">
        <title>Streptomyces chengmaiensis sp. nov. isolated from the stem of mangrove plant in Hainan.</title>
        <authorList>
            <person name="Huang X."/>
            <person name="Zhou S."/>
            <person name="Chu X."/>
            <person name="Xie Y."/>
            <person name="Lin Y."/>
        </authorList>
    </citation>
    <scope>NUCLEOTIDE SEQUENCE [LARGE SCALE GENOMIC DNA]</scope>
    <source>
        <strain evidence="1 2">HNM0663</strain>
    </source>
</reference>